<dbReference type="Pfam" id="PF01607">
    <property type="entry name" value="CBM_14"/>
    <property type="match status" value="1"/>
</dbReference>
<protein>
    <recommendedName>
        <fullName evidence="2">Chitin-binding type-2 domain-containing protein</fullName>
    </recommendedName>
</protein>
<dbReference type="Gene3D" id="2.170.140.10">
    <property type="entry name" value="Chitin binding domain"/>
    <property type="match status" value="1"/>
</dbReference>
<proteinExistence type="predicted"/>
<dbReference type="SUPFAM" id="SSF57625">
    <property type="entry name" value="Invertebrate chitin-binding proteins"/>
    <property type="match status" value="1"/>
</dbReference>
<feature type="chain" id="PRO_5032476444" description="Chitin-binding type-2 domain-containing protein" evidence="1">
    <location>
        <begin position="21"/>
        <end position="104"/>
    </location>
</feature>
<dbReference type="EMBL" id="CAJNOC010002464">
    <property type="protein sequence ID" value="CAF0934777.1"/>
    <property type="molecule type" value="Genomic_DNA"/>
</dbReference>
<organism evidence="3 4">
    <name type="scientific">Brachionus calyciflorus</name>
    <dbReference type="NCBI Taxonomy" id="104777"/>
    <lineage>
        <taxon>Eukaryota</taxon>
        <taxon>Metazoa</taxon>
        <taxon>Spiralia</taxon>
        <taxon>Gnathifera</taxon>
        <taxon>Rotifera</taxon>
        <taxon>Eurotatoria</taxon>
        <taxon>Monogononta</taxon>
        <taxon>Pseudotrocha</taxon>
        <taxon>Ploima</taxon>
        <taxon>Brachionidae</taxon>
        <taxon>Brachionus</taxon>
    </lineage>
</organism>
<dbReference type="GO" id="GO:0008061">
    <property type="term" value="F:chitin binding"/>
    <property type="evidence" value="ECO:0007669"/>
    <property type="project" value="InterPro"/>
</dbReference>
<dbReference type="OrthoDB" id="6049796at2759"/>
<dbReference type="GO" id="GO:0005576">
    <property type="term" value="C:extracellular region"/>
    <property type="evidence" value="ECO:0007669"/>
    <property type="project" value="InterPro"/>
</dbReference>
<comment type="caution">
    <text evidence="3">The sequence shown here is derived from an EMBL/GenBank/DDBJ whole genome shotgun (WGS) entry which is preliminary data.</text>
</comment>
<keyword evidence="4" id="KW-1185">Reference proteome</keyword>
<feature type="domain" description="Chitin-binding type-2" evidence="2">
    <location>
        <begin position="46"/>
        <end position="103"/>
    </location>
</feature>
<feature type="signal peptide" evidence="1">
    <location>
        <begin position="1"/>
        <end position="20"/>
    </location>
</feature>
<name>A0A814BZE5_9BILA</name>
<evidence type="ECO:0000259" key="2">
    <source>
        <dbReference type="PROSITE" id="PS50940"/>
    </source>
</evidence>
<evidence type="ECO:0000313" key="4">
    <source>
        <dbReference type="Proteomes" id="UP000663879"/>
    </source>
</evidence>
<dbReference type="Proteomes" id="UP000663879">
    <property type="component" value="Unassembled WGS sequence"/>
</dbReference>
<dbReference type="InterPro" id="IPR002557">
    <property type="entry name" value="Chitin-bd_dom"/>
</dbReference>
<sequence length="104" mass="11652">MTNIKFSFGLLIIFLIGVQCFKGQYYNRLDKEIKGGLYGTRARSLNTKCHISSDLTPVYSQCSKFNSCLNGVLYIETCPYGTVFDRIMKACAPPQLVPRPCGNL</sequence>
<gene>
    <name evidence="3" type="ORF">OXX778_LOCUS13105</name>
</gene>
<accession>A0A814BZE5</accession>
<evidence type="ECO:0000313" key="3">
    <source>
        <dbReference type="EMBL" id="CAF0934777.1"/>
    </source>
</evidence>
<evidence type="ECO:0000256" key="1">
    <source>
        <dbReference type="SAM" id="SignalP"/>
    </source>
</evidence>
<keyword evidence="1" id="KW-0732">Signal</keyword>
<reference evidence="3" key="1">
    <citation type="submission" date="2021-02" db="EMBL/GenBank/DDBJ databases">
        <authorList>
            <person name="Nowell W R."/>
        </authorList>
    </citation>
    <scope>NUCLEOTIDE SEQUENCE</scope>
    <source>
        <strain evidence="3">Ploen Becks lab</strain>
    </source>
</reference>
<dbReference type="InterPro" id="IPR036508">
    <property type="entry name" value="Chitin-bd_dom_sf"/>
</dbReference>
<dbReference type="SMART" id="SM00494">
    <property type="entry name" value="ChtBD2"/>
    <property type="match status" value="1"/>
</dbReference>
<dbReference type="PROSITE" id="PS50940">
    <property type="entry name" value="CHIT_BIND_II"/>
    <property type="match status" value="1"/>
</dbReference>
<dbReference type="AlphaFoldDB" id="A0A814BZE5"/>